<evidence type="ECO:0000256" key="1">
    <source>
        <dbReference type="PIRSR" id="PIRSR601310-1"/>
    </source>
</evidence>
<dbReference type="Pfam" id="PF01230">
    <property type="entry name" value="HIT"/>
    <property type="match status" value="1"/>
</dbReference>
<evidence type="ECO:0000259" key="4">
    <source>
        <dbReference type="PROSITE" id="PS51084"/>
    </source>
</evidence>
<dbReference type="InterPro" id="IPR039384">
    <property type="entry name" value="HINT"/>
</dbReference>
<evidence type="ECO:0000313" key="5">
    <source>
        <dbReference type="EMBL" id="HFI90889.1"/>
    </source>
</evidence>
<accession>A0A7V3E760</accession>
<feature type="short sequence motif" description="Histidine triad motif" evidence="2 3">
    <location>
        <begin position="96"/>
        <end position="100"/>
    </location>
</feature>
<dbReference type="PANTHER" id="PTHR46648:SF1">
    <property type="entry name" value="ADENOSINE 5'-MONOPHOSPHORAMIDASE HNT1"/>
    <property type="match status" value="1"/>
</dbReference>
<proteinExistence type="predicted"/>
<sequence length="143" mass="16562">MDCIFCEIAQKKSSAEILFENEKFLAFLDINPINYGHTLVITKEHYDNFLTVPEKELSEITRLTQYLAGAVKRSLKADGFNIISNNGASAGQTVYHFHYHIIPRFENDFHMKPRTMEYDDNEIKNYAEQIKSFISKYEGLING</sequence>
<dbReference type="GO" id="GO:0003824">
    <property type="term" value="F:catalytic activity"/>
    <property type="evidence" value="ECO:0007669"/>
    <property type="project" value="InterPro"/>
</dbReference>
<protein>
    <submittedName>
        <fullName evidence="5">HIT family protein</fullName>
    </submittedName>
</protein>
<gene>
    <name evidence="5" type="ORF">ENS31_05065</name>
</gene>
<dbReference type="CDD" id="cd01277">
    <property type="entry name" value="HINT_subgroup"/>
    <property type="match status" value="1"/>
</dbReference>
<organism evidence="5">
    <name type="scientific">Ignavibacterium album</name>
    <dbReference type="NCBI Taxonomy" id="591197"/>
    <lineage>
        <taxon>Bacteria</taxon>
        <taxon>Pseudomonadati</taxon>
        <taxon>Ignavibacteriota</taxon>
        <taxon>Ignavibacteria</taxon>
        <taxon>Ignavibacteriales</taxon>
        <taxon>Ignavibacteriaceae</taxon>
        <taxon>Ignavibacterium</taxon>
    </lineage>
</organism>
<dbReference type="AlphaFoldDB" id="A0A7V3E760"/>
<dbReference type="GO" id="GO:0009117">
    <property type="term" value="P:nucleotide metabolic process"/>
    <property type="evidence" value="ECO:0007669"/>
    <property type="project" value="TreeGrafter"/>
</dbReference>
<comment type="caution">
    <text evidence="5">The sequence shown here is derived from an EMBL/GenBank/DDBJ whole genome shotgun (WGS) entry which is preliminary data.</text>
</comment>
<reference evidence="5" key="1">
    <citation type="journal article" date="2020" name="mSystems">
        <title>Genome- and Community-Level Interaction Insights into Carbon Utilization and Element Cycling Functions of Hydrothermarchaeota in Hydrothermal Sediment.</title>
        <authorList>
            <person name="Zhou Z."/>
            <person name="Liu Y."/>
            <person name="Xu W."/>
            <person name="Pan J."/>
            <person name="Luo Z.H."/>
            <person name="Li M."/>
        </authorList>
    </citation>
    <scope>NUCLEOTIDE SEQUENCE [LARGE SCALE GENOMIC DNA]</scope>
    <source>
        <strain evidence="5">SpSt-479</strain>
    </source>
</reference>
<dbReference type="InterPro" id="IPR036265">
    <property type="entry name" value="HIT-like_sf"/>
</dbReference>
<dbReference type="InterPro" id="IPR011146">
    <property type="entry name" value="HIT-like"/>
</dbReference>
<name>A0A7V3E760_9BACT</name>
<evidence type="ECO:0000256" key="2">
    <source>
        <dbReference type="PIRSR" id="PIRSR601310-3"/>
    </source>
</evidence>
<evidence type="ECO:0000256" key="3">
    <source>
        <dbReference type="PROSITE-ProRule" id="PRU00464"/>
    </source>
</evidence>
<feature type="active site" description="Tele-AMP-histidine intermediate" evidence="1">
    <location>
        <position position="98"/>
    </location>
</feature>
<dbReference type="PANTHER" id="PTHR46648">
    <property type="entry name" value="HIT FAMILY PROTEIN 1"/>
    <property type="match status" value="1"/>
</dbReference>
<dbReference type="SUPFAM" id="SSF54197">
    <property type="entry name" value="HIT-like"/>
    <property type="match status" value="1"/>
</dbReference>
<dbReference type="InterPro" id="IPR001310">
    <property type="entry name" value="Histidine_triad_HIT"/>
</dbReference>
<dbReference type="Gene3D" id="3.30.428.10">
    <property type="entry name" value="HIT-like"/>
    <property type="match status" value="1"/>
</dbReference>
<dbReference type="PRINTS" id="PR00332">
    <property type="entry name" value="HISTRIAD"/>
</dbReference>
<dbReference type="EMBL" id="DSUJ01000008">
    <property type="protein sequence ID" value="HFI90889.1"/>
    <property type="molecule type" value="Genomic_DNA"/>
</dbReference>
<feature type="domain" description="HIT" evidence="4">
    <location>
        <begin position="4"/>
        <end position="111"/>
    </location>
</feature>
<dbReference type="PROSITE" id="PS51084">
    <property type="entry name" value="HIT_2"/>
    <property type="match status" value="1"/>
</dbReference>